<dbReference type="Pfam" id="PF14534">
    <property type="entry name" value="DUF4440"/>
    <property type="match status" value="1"/>
</dbReference>
<evidence type="ECO:0000259" key="1">
    <source>
        <dbReference type="Pfam" id="PF14534"/>
    </source>
</evidence>
<organism evidence="2 3">
    <name type="scientific">Ferranicluibacter rubi</name>
    <dbReference type="NCBI Taxonomy" id="2715133"/>
    <lineage>
        <taxon>Bacteria</taxon>
        <taxon>Pseudomonadati</taxon>
        <taxon>Pseudomonadota</taxon>
        <taxon>Alphaproteobacteria</taxon>
        <taxon>Hyphomicrobiales</taxon>
        <taxon>Rhizobiaceae</taxon>
        <taxon>Ferranicluibacter</taxon>
    </lineage>
</organism>
<sequence>MTEVPSLQEIKALEEALHRPEIRRSRGAVERLLAEGFIEFGASGTVYDRPTVIDLLAQESGGNEGDLRTSNYTLTRISGDAVLLTYETERLSGAGSMRRVLRSSVWKYDGVKWQMLFHQGTLKG</sequence>
<name>A0AA43ZIS9_9HYPH</name>
<evidence type="ECO:0000313" key="3">
    <source>
        <dbReference type="Proteomes" id="UP001155840"/>
    </source>
</evidence>
<accession>A0AA43ZIS9</accession>
<protein>
    <submittedName>
        <fullName evidence="2">DUF4440 domain-containing protein</fullName>
    </submittedName>
</protein>
<dbReference type="EMBL" id="JAANCM010000017">
    <property type="protein sequence ID" value="NHT78642.1"/>
    <property type="molecule type" value="Genomic_DNA"/>
</dbReference>
<feature type="domain" description="DUF4440" evidence="1">
    <location>
        <begin position="10"/>
        <end position="115"/>
    </location>
</feature>
<comment type="caution">
    <text evidence="2">The sequence shown here is derived from an EMBL/GenBank/DDBJ whole genome shotgun (WGS) entry which is preliminary data.</text>
</comment>
<dbReference type="Gene3D" id="3.10.450.50">
    <property type="match status" value="1"/>
</dbReference>
<gene>
    <name evidence="2" type="ORF">G8E10_23360</name>
</gene>
<proteinExistence type="predicted"/>
<dbReference type="AlphaFoldDB" id="A0AA43ZIS9"/>
<reference evidence="2" key="1">
    <citation type="submission" date="2020-03" db="EMBL/GenBank/DDBJ databases">
        <title>Ferranicluibacter endophyticum gen. nov., sp. nov., a new genus isolated from Rubus ulmifolius Schott. stem.</title>
        <authorList>
            <person name="Roca-Couso R."/>
            <person name="Flores-Felix J.D."/>
            <person name="Igual J.M."/>
            <person name="Rivas R."/>
        </authorList>
    </citation>
    <scope>NUCLEOTIDE SEQUENCE</scope>
    <source>
        <strain evidence="2">CRRU44</strain>
    </source>
</reference>
<dbReference type="Proteomes" id="UP001155840">
    <property type="component" value="Unassembled WGS sequence"/>
</dbReference>
<dbReference type="InterPro" id="IPR032710">
    <property type="entry name" value="NTF2-like_dom_sf"/>
</dbReference>
<dbReference type="SUPFAM" id="SSF54427">
    <property type="entry name" value="NTF2-like"/>
    <property type="match status" value="1"/>
</dbReference>
<evidence type="ECO:0000313" key="2">
    <source>
        <dbReference type="EMBL" id="NHT78642.1"/>
    </source>
</evidence>
<keyword evidence="3" id="KW-1185">Reference proteome</keyword>
<dbReference type="InterPro" id="IPR027843">
    <property type="entry name" value="DUF4440"/>
</dbReference>